<gene>
    <name evidence="3" type="ORF">BZL29_2022</name>
    <name evidence="2" type="ORF">BZL30_1990</name>
</gene>
<comment type="caution">
    <text evidence="3">The sequence shown here is derived from an EMBL/GenBank/DDBJ whole genome shotgun (WGS) entry which is preliminary data.</text>
</comment>
<accession>A0A1V3XQ02</accession>
<name>A0A1V3XQ02_MYCKA</name>
<proteinExistence type="predicted"/>
<sequence>MGCLVIARGIGYPIGRTTNPHRHHLAESPNPGLLADRLGIR</sequence>
<dbReference type="AlphaFoldDB" id="A0A1V3XQ02"/>
<evidence type="ECO:0000256" key="1">
    <source>
        <dbReference type="SAM" id="MobiDB-lite"/>
    </source>
</evidence>
<dbReference type="EMBL" id="MVBM01000002">
    <property type="protein sequence ID" value="OOK78675.1"/>
    <property type="molecule type" value="Genomic_DNA"/>
</dbReference>
<evidence type="ECO:0000313" key="4">
    <source>
        <dbReference type="Proteomes" id="UP000188532"/>
    </source>
</evidence>
<dbReference type="Proteomes" id="UP000189229">
    <property type="component" value="Unassembled WGS sequence"/>
</dbReference>
<organism evidence="3 4">
    <name type="scientific">Mycobacterium kansasii</name>
    <dbReference type="NCBI Taxonomy" id="1768"/>
    <lineage>
        <taxon>Bacteria</taxon>
        <taxon>Bacillati</taxon>
        <taxon>Actinomycetota</taxon>
        <taxon>Actinomycetes</taxon>
        <taxon>Mycobacteriales</taxon>
        <taxon>Mycobacteriaceae</taxon>
        <taxon>Mycobacterium</taxon>
    </lineage>
</organism>
<dbReference type="EMBL" id="MVBN01000002">
    <property type="protein sequence ID" value="OOK80581.1"/>
    <property type="molecule type" value="Genomic_DNA"/>
</dbReference>
<evidence type="ECO:0000313" key="5">
    <source>
        <dbReference type="Proteomes" id="UP000189229"/>
    </source>
</evidence>
<dbReference type="Proteomes" id="UP000188532">
    <property type="component" value="Unassembled WGS sequence"/>
</dbReference>
<evidence type="ECO:0000313" key="2">
    <source>
        <dbReference type="EMBL" id="OOK78675.1"/>
    </source>
</evidence>
<reference evidence="4 5" key="1">
    <citation type="submission" date="2017-02" db="EMBL/GenBank/DDBJ databases">
        <title>Complete genome sequences of Mycobacterium kansasii strains isolated from rhesus macaques.</title>
        <authorList>
            <person name="Panda A."/>
            <person name="Nagaraj S."/>
            <person name="Zhao X."/>
            <person name="Tettelin H."/>
            <person name="Detolla L.J."/>
        </authorList>
    </citation>
    <scope>NUCLEOTIDE SEQUENCE [LARGE SCALE GENOMIC DNA]</scope>
    <source>
        <strain evidence="3 4">11-3469</strain>
        <strain evidence="2 5">11-3813</strain>
    </source>
</reference>
<protein>
    <submittedName>
        <fullName evidence="3">Uncharacterized protein</fullName>
    </submittedName>
</protein>
<evidence type="ECO:0000313" key="3">
    <source>
        <dbReference type="EMBL" id="OOK80581.1"/>
    </source>
</evidence>
<feature type="region of interest" description="Disordered" evidence="1">
    <location>
        <begin position="18"/>
        <end position="41"/>
    </location>
</feature>